<dbReference type="AlphaFoldDB" id="W9CBV1"/>
<keyword evidence="1" id="KW-1133">Transmembrane helix</keyword>
<keyword evidence="3" id="KW-1185">Reference proteome</keyword>
<sequence>MLFYHLAILMVFIVKTIAVPTALAMATFMNGPKPVDPKMTCDQLPENSCLYSFYSFYTDLNSATTTMTDQKCNDYGQDHFVFNRSKAWMLDFGPVPVKNHVWVISNFTRLNTPMATVSFMGRYNNPQLQWLDKSFTVLKLLDLSLEKTLSDTLGFGQKSIDIYRAEIPC</sequence>
<accession>W9CBV1</accession>
<name>W9CBV1_SCLBF</name>
<evidence type="ECO:0000313" key="2">
    <source>
        <dbReference type="EMBL" id="ESZ93321.1"/>
    </source>
</evidence>
<protein>
    <submittedName>
        <fullName evidence="2">Uncharacterized protein</fullName>
    </submittedName>
</protein>
<evidence type="ECO:0000313" key="3">
    <source>
        <dbReference type="Proteomes" id="UP000019487"/>
    </source>
</evidence>
<dbReference type="Proteomes" id="UP000019487">
    <property type="component" value="Unassembled WGS sequence"/>
</dbReference>
<organism evidence="2 3">
    <name type="scientific">Sclerotinia borealis (strain F-4128)</name>
    <dbReference type="NCBI Taxonomy" id="1432307"/>
    <lineage>
        <taxon>Eukaryota</taxon>
        <taxon>Fungi</taxon>
        <taxon>Dikarya</taxon>
        <taxon>Ascomycota</taxon>
        <taxon>Pezizomycotina</taxon>
        <taxon>Leotiomycetes</taxon>
        <taxon>Helotiales</taxon>
        <taxon>Sclerotiniaceae</taxon>
        <taxon>Sclerotinia</taxon>
    </lineage>
</organism>
<gene>
    <name evidence="2" type="ORF">SBOR_6302</name>
</gene>
<keyword evidence="1" id="KW-0812">Transmembrane</keyword>
<dbReference type="HOGENOM" id="CLU_1602436_0_0_1"/>
<keyword evidence="1" id="KW-0472">Membrane</keyword>
<comment type="caution">
    <text evidence="2">The sequence shown here is derived from an EMBL/GenBank/DDBJ whole genome shotgun (WGS) entry which is preliminary data.</text>
</comment>
<proteinExistence type="predicted"/>
<evidence type="ECO:0000256" key="1">
    <source>
        <dbReference type="SAM" id="Phobius"/>
    </source>
</evidence>
<dbReference type="OrthoDB" id="3490753at2759"/>
<dbReference type="EMBL" id="AYSA01000330">
    <property type="protein sequence ID" value="ESZ93321.1"/>
    <property type="molecule type" value="Genomic_DNA"/>
</dbReference>
<reference evidence="2 3" key="1">
    <citation type="journal article" date="2014" name="Genome Announc.">
        <title>Draft genome sequence of Sclerotinia borealis, a psychrophilic plant pathogenic fungus.</title>
        <authorList>
            <person name="Mardanov A.V."/>
            <person name="Beletsky A.V."/>
            <person name="Kadnikov V.V."/>
            <person name="Ignatov A.N."/>
            <person name="Ravin N.V."/>
        </authorList>
    </citation>
    <scope>NUCLEOTIDE SEQUENCE [LARGE SCALE GENOMIC DNA]</scope>
    <source>
        <strain evidence="3">F-4157</strain>
    </source>
</reference>
<feature type="transmembrane region" description="Helical" evidence="1">
    <location>
        <begin position="6"/>
        <end position="29"/>
    </location>
</feature>